<evidence type="ECO:0000313" key="6">
    <source>
        <dbReference type="Proteomes" id="UP001500420"/>
    </source>
</evidence>
<reference evidence="5 6" key="1">
    <citation type="journal article" date="2019" name="Int. J. Syst. Evol. Microbiol.">
        <title>The Global Catalogue of Microorganisms (GCM) 10K type strain sequencing project: providing services to taxonomists for standard genome sequencing and annotation.</title>
        <authorList>
            <consortium name="The Broad Institute Genomics Platform"/>
            <consortium name="The Broad Institute Genome Sequencing Center for Infectious Disease"/>
            <person name="Wu L."/>
            <person name="Ma J."/>
        </authorList>
    </citation>
    <scope>NUCLEOTIDE SEQUENCE [LARGE SCALE GENOMIC DNA]</scope>
    <source>
        <strain evidence="5 6">JCM 16328</strain>
    </source>
</reference>
<keyword evidence="6" id="KW-1185">Reference proteome</keyword>
<dbReference type="InterPro" id="IPR055769">
    <property type="entry name" value="DUF7345"/>
</dbReference>
<feature type="domain" description="DUF7345" evidence="4">
    <location>
        <begin position="82"/>
        <end position="210"/>
    </location>
</feature>
<dbReference type="EMBL" id="BAAADV010000001">
    <property type="protein sequence ID" value="GAA0669550.1"/>
    <property type="molecule type" value="Genomic_DNA"/>
</dbReference>
<keyword evidence="2" id="KW-0472">Membrane</keyword>
<dbReference type="RefSeq" id="WP_343773271.1">
    <property type="nucleotide sequence ID" value="NZ_BAAADV010000001.1"/>
</dbReference>
<accession>A0AAV3T8I8</accession>
<dbReference type="Pfam" id="PF24034">
    <property type="entry name" value="DUF7343"/>
    <property type="match status" value="1"/>
</dbReference>
<sequence length="440" mass="45977">MESTAEGDRTAERLRGVATGTTVALALLLAVAGVGIATADGVADGGAATTELDAASAAAQADGPPIGAAYQQEIDPDSVRLTISVDADGSARWRIEYWTELNDDNETEAFEQLQADVAANPDEYTARFANRTNRTVASAENATGREMSAGEFGVSATKETIPQEYGVLTYTFEWRGFAAVDGDRLRIGDAIEGFYLNDQTRLVVGWPGEYRLVSATPDADEQRDDAVLWRGSQTDFVTGEPRVVVEAGDGTSGSGGDNDGGSDDGGDGPSGGTDDGGSPLLWIGAALALLALAGGGLAFLRRNGDDADEAAGAGGVAASRDPNSANVEDDRTVDDDAGSDVDDAAGADDEEDDTDDDAEDAAGDGPPSELLSNEERVQQVLADNGGRMRQQELVEETGWTEAKTSQVVGEMRESGALETFRLGRENVLKLPDDDEEEDHI</sequence>
<dbReference type="InterPro" id="IPR055767">
    <property type="entry name" value="DUF7343"/>
</dbReference>
<organism evidence="5 6">
    <name type="scientific">Natronoarchaeum mannanilyticum</name>
    <dbReference type="NCBI Taxonomy" id="926360"/>
    <lineage>
        <taxon>Archaea</taxon>
        <taxon>Methanobacteriati</taxon>
        <taxon>Methanobacteriota</taxon>
        <taxon>Stenosarchaea group</taxon>
        <taxon>Halobacteria</taxon>
        <taxon>Halobacteriales</taxon>
        <taxon>Natronoarchaeaceae</taxon>
    </lineage>
</organism>
<feature type="region of interest" description="Disordered" evidence="1">
    <location>
        <begin position="239"/>
        <end position="277"/>
    </location>
</feature>
<evidence type="ECO:0000259" key="4">
    <source>
        <dbReference type="Pfam" id="PF24036"/>
    </source>
</evidence>
<feature type="domain" description="DUF7343" evidence="3">
    <location>
        <begin position="370"/>
        <end position="431"/>
    </location>
</feature>
<feature type="transmembrane region" description="Helical" evidence="2">
    <location>
        <begin position="280"/>
        <end position="300"/>
    </location>
</feature>
<evidence type="ECO:0000256" key="1">
    <source>
        <dbReference type="SAM" id="MobiDB-lite"/>
    </source>
</evidence>
<name>A0AAV3T8I8_9EURY</name>
<feature type="compositionally biased region" description="Acidic residues" evidence="1">
    <location>
        <begin position="331"/>
        <end position="362"/>
    </location>
</feature>
<dbReference type="Pfam" id="PF24036">
    <property type="entry name" value="DUF7345"/>
    <property type="match status" value="1"/>
</dbReference>
<proteinExistence type="predicted"/>
<dbReference type="Proteomes" id="UP001500420">
    <property type="component" value="Unassembled WGS sequence"/>
</dbReference>
<evidence type="ECO:0000259" key="3">
    <source>
        <dbReference type="Pfam" id="PF24034"/>
    </source>
</evidence>
<evidence type="ECO:0000313" key="5">
    <source>
        <dbReference type="EMBL" id="GAA0669550.1"/>
    </source>
</evidence>
<evidence type="ECO:0000256" key="2">
    <source>
        <dbReference type="SAM" id="Phobius"/>
    </source>
</evidence>
<keyword evidence="2" id="KW-0812">Transmembrane</keyword>
<protein>
    <submittedName>
        <fullName evidence="5">Uncharacterized protein</fullName>
    </submittedName>
</protein>
<keyword evidence="2" id="KW-1133">Transmembrane helix</keyword>
<feature type="region of interest" description="Disordered" evidence="1">
    <location>
        <begin position="309"/>
        <end position="374"/>
    </location>
</feature>
<comment type="caution">
    <text evidence="5">The sequence shown here is derived from an EMBL/GenBank/DDBJ whole genome shotgun (WGS) entry which is preliminary data.</text>
</comment>
<feature type="compositionally biased region" description="Gly residues" evidence="1">
    <location>
        <begin position="250"/>
        <end position="259"/>
    </location>
</feature>
<gene>
    <name evidence="5" type="ORF">GCM10009020_14480</name>
</gene>
<dbReference type="AlphaFoldDB" id="A0AAV3T8I8"/>